<organism evidence="5 6">
    <name type="scientific">Priapulus caudatus</name>
    <name type="common">Priapulid worm</name>
    <dbReference type="NCBI Taxonomy" id="37621"/>
    <lineage>
        <taxon>Eukaryota</taxon>
        <taxon>Metazoa</taxon>
        <taxon>Ecdysozoa</taxon>
        <taxon>Scalidophora</taxon>
        <taxon>Priapulida</taxon>
        <taxon>Priapulimorpha</taxon>
        <taxon>Priapulimorphida</taxon>
        <taxon>Priapulidae</taxon>
        <taxon>Priapulus</taxon>
    </lineage>
</organism>
<dbReference type="InterPro" id="IPR007274">
    <property type="entry name" value="Cop_transporter"/>
</dbReference>
<comment type="subcellular location">
    <subcellularLocation>
        <location evidence="4">Membrane</location>
        <topology evidence="4">Multi-pass membrane protein</topology>
    </subcellularLocation>
</comment>
<feature type="transmembrane region" description="Helical" evidence="4">
    <location>
        <begin position="30"/>
        <end position="48"/>
    </location>
</feature>
<evidence type="ECO:0000256" key="1">
    <source>
        <dbReference type="ARBA" id="ARBA00022692"/>
    </source>
</evidence>
<feature type="transmembrane region" description="Helical" evidence="4">
    <location>
        <begin position="122"/>
        <end position="143"/>
    </location>
</feature>
<keyword evidence="4" id="KW-0813">Transport</keyword>
<keyword evidence="4" id="KW-0186">Copper</keyword>
<dbReference type="PANTHER" id="PTHR12483">
    <property type="entry name" value="SOLUTE CARRIER FAMILY 31 COPPER TRANSPORTERS"/>
    <property type="match status" value="1"/>
</dbReference>
<feature type="transmembrane region" description="Helical" evidence="4">
    <location>
        <begin position="93"/>
        <end position="116"/>
    </location>
</feature>
<keyword evidence="4" id="KW-0406">Ion transport</keyword>
<name>A0ABM1F083_PRICU</name>
<evidence type="ECO:0000256" key="2">
    <source>
        <dbReference type="ARBA" id="ARBA00022989"/>
    </source>
</evidence>
<comment type="similarity">
    <text evidence="4">Belongs to the copper transporter (Ctr) (TC 1.A.56) family. SLC31A subfamily.</text>
</comment>
<protein>
    <recommendedName>
        <fullName evidence="4">Copper transport protein</fullName>
    </recommendedName>
</protein>
<keyword evidence="4" id="KW-0187">Copper transport</keyword>
<keyword evidence="1 4" id="KW-0812">Transmembrane</keyword>
<evidence type="ECO:0000256" key="4">
    <source>
        <dbReference type="RuleBase" id="RU367022"/>
    </source>
</evidence>
<keyword evidence="3 4" id="KW-0472">Membrane</keyword>
<gene>
    <name evidence="6" type="primary">LOC106817682</name>
</gene>
<dbReference type="RefSeq" id="XP_014677854.1">
    <property type="nucleotide sequence ID" value="XM_014822368.1"/>
</dbReference>
<evidence type="ECO:0000256" key="3">
    <source>
        <dbReference type="ARBA" id="ARBA00023136"/>
    </source>
</evidence>
<dbReference type="Proteomes" id="UP000695022">
    <property type="component" value="Unplaced"/>
</dbReference>
<dbReference type="GeneID" id="106817682"/>
<reference evidence="6" key="1">
    <citation type="submission" date="2025-08" db="UniProtKB">
        <authorList>
            <consortium name="RefSeq"/>
        </authorList>
    </citation>
    <scope>IDENTIFICATION</scope>
</reference>
<keyword evidence="2 4" id="KW-1133">Transmembrane helix</keyword>
<evidence type="ECO:0000313" key="6">
    <source>
        <dbReference type="RefSeq" id="XP_014677854.1"/>
    </source>
</evidence>
<evidence type="ECO:0000313" key="5">
    <source>
        <dbReference type="Proteomes" id="UP000695022"/>
    </source>
</evidence>
<proteinExistence type="inferred from homology"/>
<keyword evidence="5" id="KW-1185">Reference proteome</keyword>
<accession>A0ABM1F083</accession>
<dbReference type="PANTHER" id="PTHR12483:SF115">
    <property type="entry name" value="COPPER TRANSPORT PROTEIN"/>
    <property type="match status" value="1"/>
</dbReference>
<sequence>MFISHLQMSFHGGFSELIVFDIWRVDTMSGMIWSALAVFTLALIYEGLKIWQENLLMQAQKACVRYTAYARTSKDRTVYSETRSHGSCCSGRLFSVVHVLQTLLHLIQVICSYFLMLVVMTYNAWLCTGVVLGATLGFFVFGWKRKVIVDSSDICH</sequence>
<dbReference type="Pfam" id="PF04145">
    <property type="entry name" value="Ctr"/>
    <property type="match status" value="1"/>
</dbReference>